<accession>A0A8J6P5D5</accession>
<proteinExistence type="predicted"/>
<keyword evidence="1" id="KW-1133">Transmembrane helix</keyword>
<dbReference type="EMBL" id="JACVEL010000003">
    <property type="protein sequence ID" value="MBC9812109.1"/>
    <property type="molecule type" value="Genomic_DNA"/>
</dbReference>
<comment type="caution">
    <text evidence="2">The sequence shown here is derived from an EMBL/GenBank/DDBJ whole genome shotgun (WGS) entry which is preliminary data.</text>
</comment>
<feature type="transmembrane region" description="Helical" evidence="1">
    <location>
        <begin position="110"/>
        <end position="129"/>
    </location>
</feature>
<organism evidence="2 3">
    <name type="scientific">Taishania pollutisoli</name>
    <dbReference type="NCBI Taxonomy" id="2766479"/>
    <lineage>
        <taxon>Bacteria</taxon>
        <taxon>Pseudomonadati</taxon>
        <taxon>Bacteroidota</taxon>
        <taxon>Flavobacteriia</taxon>
        <taxon>Flavobacteriales</taxon>
        <taxon>Crocinitomicaceae</taxon>
        <taxon>Taishania</taxon>
    </lineage>
</organism>
<gene>
    <name evidence="2" type="ORF">H9Y05_06405</name>
</gene>
<dbReference type="Proteomes" id="UP000652681">
    <property type="component" value="Unassembled WGS sequence"/>
</dbReference>
<dbReference type="AlphaFoldDB" id="A0A8J6P5D5"/>
<feature type="transmembrane region" description="Helical" evidence="1">
    <location>
        <begin position="39"/>
        <end position="57"/>
    </location>
</feature>
<sequence length="154" mass="16797">MNGAHFHLIVNHFPIILPLVGILILLTGIIARSEVVKRVAYMLFVLGAVTAMMAMASGEEAEEVVESISGISERYIERHEEAAELFAVLTYVLGAVSLVGLWISFKKQSLSGFFAVITLVFAAIVLFFAKQTGTTGGEIRHTEIRPGFVSEDQN</sequence>
<keyword evidence="1" id="KW-0472">Membrane</keyword>
<feature type="transmembrane region" description="Helical" evidence="1">
    <location>
        <begin position="6"/>
        <end position="27"/>
    </location>
</feature>
<protein>
    <recommendedName>
        <fullName evidence="4">DUF2231 domain-containing protein</fullName>
    </recommendedName>
</protein>
<keyword evidence="3" id="KW-1185">Reference proteome</keyword>
<evidence type="ECO:0000313" key="2">
    <source>
        <dbReference type="EMBL" id="MBC9812109.1"/>
    </source>
</evidence>
<evidence type="ECO:0000313" key="3">
    <source>
        <dbReference type="Proteomes" id="UP000652681"/>
    </source>
</evidence>
<keyword evidence="1" id="KW-0812">Transmembrane</keyword>
<feature type="transmembrane region" description="Helical" evidence="1">
    <location>
        <begin position="85"/>
        <end position="103"/>
    </location>
</feature>
<reference evidence="2" key="1">
    <citation type="submission" date="2020-09" db="EMBL/GenBank/DDBJ databases">
        <title>Taishania pollutisoli gen. nov., sp. nov., Isolated from Tetrabromobisphenol A-Contaminated Soil.</title>
        <authorList>
            <person name="Chen Q."/>
        </authorList>
    </citation>
    <scope>NUCLEOTIDE SEQUENCE</scope>
    <source>
        <strain evidence="2">CZZ-1</strain>
    </source>
</reference>
<dbReference type="RefSeq" id="WP_216713807.1">
    <property type="nucleotide sequence ID" value="NZ_JACVEL010000003.1"/>
</dbReference>
<evidence type="ECO:0008006" key="4">
    <source>
        <dbReference type="Google" id="ProtNLM"/>
    </source>
</evidence>
<evidence type="ECO:0000256" key="1">
    <source>
        <dbReference type="SAM" id="Phobius"/>
    </source>
</evidence>
<name>A0A8J6P5D5_9FLAO</name>